<evidence type="ECO:0000256" key="2">
    <source>
        <dbReference type="ARBA" id="ARBA00022692"/>
    </source>
</evidence>
<evidence type="ECO:0000256" key="6">
    <source>
        <dbReference type="SAM" id="Phobius"/>
    </source>
</evidence>
<organism evidence="8 9">
    <name type="scientific">Vavraia culicis (isolate floridensis)</name>
    <name type="common">Microsporidian parasite</name>
    <dbReference type="NCBI Taxonomy" id="948595"/>
    <lineage>
        <taxon>Eukaryota</taxon>
        <taxon>Fungi</taxon>
        <taxon>Fungi incertae sedis</taxon>
        <taxon>Microsporidia</taxon>
        <taxon>Pleistophoridae</taxon>
        <taxon>Vavraia</taxon>
    </lineage>
</organism>
<evidence type="ECO:0000256" key="1">
    <source>
        <dbReference type="ARBA" id="ARBA00004127"/>
    </source>
</evidence>
<evidence type="ECO:0000313" key="8">
    <source>
        <dbReference type="EMBL" id="ELA47771.1"/>
    </source>
</evidence>
<evidence type="ECO:0000256" key="4">
    <source>
        <dbReference type="ARBA" id="ARBA00023136"/>
    </source>
</evidence>
<feature type="transmembrane region" description="Helical" evidence="6">
    <location>
        <begin position="41"/>
        <end position="59"/>
    </location>
</feature>
<dbReference type="AlphaFoldDB" id="L2GVR6"/>
<dbReference type="GO" id="GO:0016020">
    <property type="term" value="C:membrane"/>
    <property type="evidence" value="ECO:0007669"/>
    <property type="project" value="InterPro"/>
</dbReference>
<evidence type="ECO:0000256" key="3">
    <source>
        <dbReference type="ARBA" id="ARBA00022989"/>
    </source>
</evidence>
<feature type="transmembrane region" description="Helical" evidence="6">
    <location>
        <begin position="66"/>
        <end position="87"/>
    </location>
</feature>
<keyword evidence="2 6" id="KW-0812">Transmembrane</keyword>
<dbReference type="RefSeq" id="XP_008073755.1">
    <property type="nucleotide sequence ID" value="XM_008075564.1"/>
</dbReference>
<keyword evidence="3 6" id="KW-1133">Transmembrane helix</keyword>
<dbReference type="OrthoDB" id="1898221at2759"/>
<protein>
    <recommendedName>
        <fullName evidence="10">FAR-17a/AIG1-like protein</fullName>
    </recommendedName>
</protein>
<feature type="compositionally biased region" description="Basic and acidic residues" evidence="5">
    <location>
        <begin position="221"/>
        <end position="232"/>
    </location>
</feature>
<proteinExistence type="predicted"/>
<name>L2GVR6_VAVCU</name>
<dbReference type="PANTHER" id="PTHR10989">
    <property type="entry name" value="ANDROGEN-INDUCED PROTEIN 1-RELATED"/>
    <property type="match status" value="1"/>
</dbReference>
<dbReference type="InterPro" id="IPR006838">
    <property type="entry name" value="ADTRP_AIG1"/>
</dbReference>
<dbReference type="HOGENOM" id="CLU_991064_0_0_1"/>
<keyword evidence="9" id="KW-1185">Reference proteome</keyword>
<dbReference type="GO" id="GO:0012505">
    <property type="term" value="C:endomembrane system"/>
    <property type="evidence" value="ECO:0007669"/>
    <property type="project" value="UniProtKB-SubCell"/>
</dbReference>
<comment type="subcellular location">
    <subcellularLocation>
        <location evidence="1">Endomembrane system</location>
        <topology evidence="1">Multi-pass membrane protein</topology>
    </subcellularLocation>
</comment>
<feature type="region of interest" description="Disordered" evidence="5">
    <location>
        <begin position="203"/>
        <end position="251"/>
    </location>
</feature>
<reference evidence="9" key="1">
    <citation type="submission" date="2011-03" db="EMBL/GenBank/DDBJ databases">
        <title>The genome sequence of Vavraia culicis strain floridensis.</title>
        <authorList>
            <consortium name="The Broad Institute Genome Sequencing Platform"/>
            <person name="Cuomo C."/>
            <person name="Becnel J."/>
            <person name="Sanscrainte N."/>
            <person name="Young S.K."/>
            <person name="Zeng Q."/>
            <person name="Gargeya S."/>
            <person name="Fitzgerald M."/>
            <person name="Haas B."/>
            <person name="Abouelleil A."/>
            <person name="Alvarado L."/>
            <person name="Arachchi H.M."/>
            <person name="Berlin A."/>
            <person name="Chapman S.B."/>
            <person name="Gearin G."/>
            <person name="Goldberg J."/>
            <person name="Griggs A."/>
            <person name="Gujja S."/>
            <person name="Hansen M."/>
            <person name="Heiman D."/>
            <person name="Howarth C."/>
            <person name="Larimer J."/>
            <person name="Lui A."/>
            <person name="MacDonald P.J.P."/>
            <person name="McCowen C."/>
            <person name="Montmayeur A."/>
            <person name="Murphy C."/>
            <person name="Neiman D."/>
            <person name="Pearson M."/>
            <person name="Priest M."/>
            <person name="Roberts A."/>
            <person name="Saif S."/>
            <person name="Shea T."/>
            <person name="Sisk P."/>
            <person name="Stolte C."/>
            <person name="Sykes S."/>
            <person name="Wortman J."/>
            <person name="Nusbaum C."/>
            <person name="Birren B."/>
        </authorList>
    </citation>
    <scope>NUCLEOTIDE SEQUENCE [LARGE SCALE GENOMIC DNA]</scope>
    <source>
        <strain evidence="9">floridensis</strain>
    </source>
</reference>
<keyword evidence="7" id="KW-0732">Signal</keyword>
<feature type="transmembrane region" description="Helical" evidence="6">
    <location>
        <begin position="135"/>
        <end position="155"/>
    </location>
</feature>
<dbReference type="OMA" id="SITFWFF"/>
<feature type="transmembrane region" description="Helical" evidence="6">
    <location>
        <begin position="175"/>
        <end position="196"/>
    </location>
</feature>
<sequence>MLVLTFHVLSILLLLYSLTDASIPKALADHFNSQKGGRNQFLTIIGVQLTIFTLLLGILKYKRAHNFFYPIALATEFTISITFWFFYFTNPASLMRPIPEVDALLPFYMDVVYHALPLAALIIEAFYIDLTAFQLSPCTFAMVPISYYIWAAYLSKSNGVWPYPMLDNMSSSVRMVYFLFYTLIGITASHIFISIVRRIRGHRDNDKHDDSRPTEQAAPDTGREDLDNEQRQIRQAALGARQENEGSENGK</sequence>
<feature type="compositionally biased region" description="Basic and acidic residues" evidence="5">
    <location>
        <begin position="203"/>
        <end position="213"/>
    </location>
</feature>
<dbReference type="EMBL" id="GL877412">
    <property type="protein sequence ID" value="ELA47771.1"/>
    <property type="molecule type" value="Genomic_DNA"/>
</dbReference>
<keyword evidence="4 6" id="KW-0472">Membrane</keyword>
<dbReference type="GeneID" id="19878617"/>
<dbReference type="VEuPathDB" id="MicrosporidiaDB:VCUG_00732"/>
<feature type="chain" id="PRO_5003960281" description="FAR-17a/AIG1-like protein" evidence="7">
    <location>
        <begin position="22"/>
        <end position="251"/>
    </location>
</feature>
<dbReference type="InParanoid" id="L2GVR6"/>
<evidence type="ECO:0000256" key="7">
    <source>
        <dbReference type="SAM" id="SignalP"/>
    </source>
</evidence>
<accession>L2GVR6</accession>
<dbReference type="Proteomes" id="UP000011081">
    <property type="component" value="Unassembled WGS sequence"/>
</dbReference>
<evidence type="ECO:0008006" key="10">
    <source>
        <dbReference type="Google" id="ProtNLM"/>
    </source>
</evidence>
<dbReference type="Pfam" id="PF04750">
    <property type="entry name" value="Far-17a_AIG1"/>
    <property type="match status" value="1"/>
</dbReference>
<feature type="transmembrane region" description="Helical" evidence="6">
    <location>
        <begin position="107"/>
        <end position="128"/>
    </location>
</feature>
<dbReference type="PANTHER" id="PTHR10989:SF16">
    <property type="entry name" value="AT02829P-RELATED"/>
    <property type="match status" value="1"/>
</dbReference>
<evidence type="ECO:0000256" key="5">
    <source>
        <dbReference type="SAM" id="MobiDB-lite"/>
    </source>
</evidence>
<feature type="signal peptide" evidence="7">
    <location>
        <begin position="1"/>
        <end position="21"/>
    </location>
</feature>
<gene>
    <name evidence="8" type="ORF">VCUG_00732</name>
</gene>
<evidence type="ECO:0000313" key="9">
    <source>
        <dbReference type="Proteomes" id="UP000011081"/>
    </source>
</evidence>
<feature type="compositionally biased region" description="Basic and acidic residues" evidence="5">
    <location>
        <begin position="242"/>
        <end position="251"/>
    </location>
</feature>